<dbReference type="Pfam" id="PF13148">
    <property type="entry name" value="DUF3987"/>
    <property type="match status" value="1"/>
</dbReference>
<evidence type="ECO:0000313" key="2">
    <source>
        <dbReference type="Proteomes" id="UP000022611"/>
    </source>
</evidence>
<reference evidence="1 2" key="1">
    <citation type="journal article" date="2011" name="J. Bacteriol.">
        <title>Draft genome sequence of the polycyclic aromatic hydrocarbon-degrading, genetically engineered bioluminescent bioreporter Pseudomonas fluorescens HK44.</title>
        <authorList>
            <person name="Chauhan A."/>
            <person name="Layton A.C."/>
            <person name="Williams D.E."/>
            <person name="Smartt A.E."/>
            <person name="Ripp S."/>
            <person name="Karpinets T.V."/>
            <person name="Brown S.D."/>
            <person name="Sayler G.S."/>
        </authorList>
    </citation>
    <scope>NUCLEOTIDE SEQUENCE [LARGE SCALE GENOMIC DNA]</scope>
    <source>
        <strain evidence="1 2">HK44</strain>
    </source>
</reference>
<proteinExistence type="predicted"/>
<evidence type="ECO:0000313" key="1">
    <source>
        <dbReference type="EMBL" id="EXF92427.1"/>
    </source>
</evidence>
<protein>
    <recommendedName>
        <fullName evidence="3">DUF3987 domain-containing protein</fullName>
    </recommendedName>
</protein>
<sequence length="211" mass="23848">MLRIRIFPRTAKSNLCLLETGQAEHASCGAFAKAAGHEDFVLLQPLSLSSDGALRLSPLNLSPLARRRWIDLHDAIEAQLGEFGELASIRPSGSKAADNLLRVAGILAVVEESSVVEVDHIQRASTLVGYYLTEIQRLTEQEPVCRVKEEADRLLRWLQVKDWKRFSIRDLNRNGPRFARKSSRHATKLLVELLDHQWLITDGHTFEVRHV</sequence>
<name>A0A010T4H1_PSEFL</name>
<dbReference type="Proteomes" id="UP000022611">
    <property type="component" value="Unassembled WGS sequence"/>
</dbReference>
<dbReference type="HOGENOM" id="CLU_1304016_0_0_6"/>
<gene>
    <name evidence="1" type="ORF">HK44_012640</name>
</gene>
<dbReference type="PATRIC" id="fig|1042209.11.peg.4937"/>
<dbReference type="EMBL" id="AFOY02000018">
    <property type="protein sequence ID" value="EXF92427.1"/>
    <property type="molecule type" value="Genomic_DNA"/>
</dbReference>
<organism evidence="1 2">
    <name type="scientific">Pseudomonas fluorescens HK44</name>
    <dbReference type="NCBI Taxonomy" id="1042209"/>
    <lineage>
        <taxon>Bacteria</taxon>
        <taxon>Pseudomonadati</taxon>
        <taxon>Pseudomonadota</taxon>
        <taxon>Gammaproteobacteria</taxon>
        <taxon>Pseudomonadales</taxon>
        <taxon>Pseudomonadaceae</taxon>
        <taxon>Pseudomonas</taxon>
    </lineage>
</organism>
<accession>A0A010T4H1</accession>
<dbReference type="InterPro" id="IPR025048">
    <property type="entry name" value="DUF3987"/>
</dbReference>
<evidence type="ECO:0008006" key="3">
    <source>
        <dbReference type="Google" id="ProtNLM"/>
    </source>
</evidence>
<dbReference type="AlphaFoldDB" id="A0A010T4H1"/>
<comment type="caution">
    <text evidence="1">The sequence shown here is derived from an EMBL/GenBank/DDBJ whole genome shotgun (WGS) entry which is preliminary data.</text>
</comment>